<gene>
    <name evidence="7" type="ORF">A3G58_01260</name>
</gene>
<sequence length="733" mass="82862">MKYLLRWSLFSLAFVPLLVNFDTLFPFIFTKTLLIRAAITLFWILFAVWFFTNRKEANASIDNNWRYFKNPLYILTGAFILLMLFSTVFAVDITKAFFGDIERGEGYLGILHFYSFFVASLLVFRKEDWATFFRFNLVTGAILLVDGIGELGEGVFIRAQSFVGNPTFLAGYFLFVTLSAFVSYYLSKNRIEWRIFSFFMIFGGVIGVFLTGTRGAIVGLLAGIAVVVLYFAIKGRDLIIKIPGAKLDLQKVGITLLVLGILGLGLFLLTKDNPFWEKVPGVDRFITITLDDPTVQTRLISAGVSINSIKPADNGALRFLVGYGWDNFNVAYNKYFNPEYMRYEGLWFDRAHNKLLDVLVMTGVLGFIAYIGAWLAVFYLVFKRIKEKALAAPLIFFATAYFVQNLFVFDQISTYIPFYAFLAFMVFISSGSGDVELGARLTRLKKLAEKTTPFKLPVVAALFTFAFFAYTIIPYSQSIEFIEMLKLQSSSVEETIEKADSFSEPYTYAQATIRNRLLSSAMSQIGNPGAVDWVNKAMALHEEFIAKEPHDPRDMTLIGTAYRLRGNLGEPGAYEKAEEYFKKSFELSPTRQDHLYNLGVLAADMGDFVAMQEYAGKMLEMSPDIPRTQILYATLITVEGPSRYAEAVGILNTAIRDKYSRLLDPEIATLKNVYERYVNYFQGAKDGENYIVALEGARDLQIILEERQGSINNAESTRIQGIIDSFLTNGWPN</sequence>
<organism evidence="7 8">
    <name type="scientific">Candidatus Colwellbacteria bacterium RIFCSPLOWO2_12_FULL_46_17</name>
    <dbReference type="NCBI Taxonomy" id="1797695"/>
    <lineage>
        <taxon>Bacteria</taxon>
        <taxon>Candidatus Colwelliibacteriota</taxon>
    </lineage>
</organism>
<keyword evidence="3 5" id="KW-1133">Transmembrane helix</keyword>
<evidence type="ECO:0000259" key="6">
    <source>
        <dbReference type="Pfam" id="PF04932"/>
    </source>
</evidence>
<dbReference type="GO" id="GO:0016020">
    <property type="term" value="C:membrane"/>
    <property type="evidence" value="ECO:0007669"/>
    <property type="project" value="UniProtKB-SubCell"/>
</dbReference>
<keyword evidence="2 5" id="KW-0812">Transmembrane</keyword>
<feature type="transmembrane region" description="Helical" evidence="5">
    <location>
        <begin position="358"/>
        <end position="382"/>
    </location>
</feature>
<reference evidence="7 8" key="1">
    <citation type="journal article" date="2016" name="Nat. Commun.">
        <title>Thousands of microbial genomes shed light on interconnected biogeochemical processes in an aquifer system.</title>
        <authorList>
            <person name="Anantharaman K."/>
            <person name="Brown C.T."/>
            <person name="Hug L.A."/>
            <person name="Sharon I."/>
            <person name="Castelle C.J."/>
            <person name="Probst A.J."/>
            <person name="Thomas B.C."/>
            <person name="Singh A."/>
            <person name="Wilkins M.J."/>
            <person name="Karaoz U."/>
            <person name="Brodie E.L."/>
            <person name="Williams K.H."/>
            <person name="Hubbard S.S."/>
            <person name="Banfield J.F."/>
        </authorList>
    </citation>
    <scope>NUCLEOTIDE SEQUENCE [LARGE SCALE GENOMIC DNA]</scope>
</reference>
<comment type="caution">
    <text evidence="7">The sequence shown here is derived from an EMBL/GenBank/DDBJ whole genome shotgun (WGS) entry which is preliminary data.</text>
</comment>
<feature type="transmembrane region" description="Helical" evidence="5">
    <location>
        <begin position="72"/>
        <end position="94"/>
    </location>
</feature>
<evidence type="ECO:0000256" key="1">
    <source>
        <dbReference type="ARBA" id="ARBA00004141"/>
    </source>
</evidence>
<dbReference type="InterPro" id="IPR051533">
    <property type="entry name" value="WaaL-like"/>
</dbReference>
<feature type="transmembrane region" description="Helical" evidence="5">
    <location>
        <begin position="7"/>
        <end position="27"/>
    </location>
</feature>
<name>A0A1G1ZC93_9BACT</name>
<feature type="transmembrane region" description="Helical" evidence="5">
    <location>
        <begin position="253"/>
        <end position="270"/>
    </location>
</feature>
<dbReference type="InterPro" id="IPR011990">
    <property type="entry name" value="TPR-like_helical_dom_sf"/>
</dbReference>
<feature type="transmembrane region" description="Helical" evidence="5">
    <location>
        <begin position="216"/>
        <end position="233"/>
    </location>
</feature>
<dbReference type="PANTHER" id="PTHR37422:SF13">
    <property type="entry name" value="LIPOPOLYSACCHARIDE BIOSYNTHESIS PROTEIN PA4999-RELATED"/>
    <property type="match status" value="1"/>
</dbReference>
<accession>A0A1G1ZC93</accession>
<feature type="transmembrane region" description="Helical" evidence="5">
    <location>
        <begin position="389"/>
        <end position="409"/>
    </location>
</feature>
<dbReference type="EMBL" id="MHJD01000021">
    <property type="protein sequence ID" value="OGY62263.1"/>
    <property type="molecule type" value="Genomic_DNA"/>
</dbReference>
<evidence type="ECO:0000256" key="4">
    <source>
        <dbReference type="ARBA" id="ARBA00023136"/>
    </source>
</evidence>
<feature type="domain" description="O-antigen ligase-related" evidence="6">
    <location>
        <begin position="201"/>
        <end position="371"/>
    </location>
</feature>
<dbReference type="PANTHER" id="PTHR37422">
    <property type="entry name" value="TEICHURONIC ACID BIOSYNTHESIS PROTEIN TUAE"/>
    <property type="match status" value="1"/>
</dbReference>
<feature type="transmembrane region" description="Helical" evidence="5">
    <location>
        <begin position="193"/>
        <end position="210"/>
    </location>
</feature>
<feature type="transmembrane region" description="Helical" evidence="5">
    <location>
        <begin position="454"/>
        <end position="473"/>
    </location>
</feature>
<comment type="subcellular location">
    <subcellularLocation>
        <location evidence="1">Membrane</location>
        <topology evidence="1">Multi-pass membrane protein</topology>
    </subcellularLocation>
</comment>
<feature type="transmembrane region" description="Helical" evidence="5">
    <location>
        <begin position="169"/>
        <end position="186"/>
    </location>
</feature>
<dbReference type="InterPro" id="IPR007016">
    <property type="entry name" value="O-antigen_ligase-rel_domated"/>
</dbReference>
<evidence type="ECO:0000256" key="5">
    <source>
        <dbReference type="SAM" id="Phobius"/>
    </source>
</evidence>
<evidence type="ECO:0000256" key="2">
    <source>
        <dbReference type="ARBA" id="ARBA00022692"/>
    </source>
</evidence>
<feature type="transmembrane region" description="Helical" evidence="5">
    <location>
        <begin position="33"/>
        <end position="51"/>
    </location>
</feature>
<evidence type="ECO:0000256" key="3">
    <source>
        <dbReference type="ARBA" id="ARBA00022989"/>
    </source>
</evidence>
<feature type="transmembrane region" description="Helical" evidence="5">
    <location>
        <begin position="415"/>
        <end position="433"/>
    </location>
</feature>
<protein>
    <recommendedName>
        <fullName evidence="6">O-antigen ligase-related domain-containing protein</fullName>
    </recommendedName>
</protein>
<feature type="transmembrane region" description="Helical" evidence="5">
    <location>
        <begin position="106"/>
        <end position="124"/>
    </location>
</feature>
<evidence type="ECO:0000313" key="7">
    <source>
        <dbReference type="EMBL" id="OGY62263.1"/>
    </source>
</evidence>
<dbReference type="AlphaFoldDB" id="A0A1G1ZC93"/>
<dbReference type="Proteomes" id="UP000177801">
    <property type="component" value="Unassembled WGS sequence"/>
</dbReference>
<feature type="transmembrane region" description="Helical" evidence="5">
    <location>
        <begin position="131"/>
        <end position="149"/>
    </location>
</feature>
<dbReference type="Gene3D" id="1.25.40.10">
    <property type="entry name" value="Tetratricopeptide repeat domain"/>
    <property type="match status" value="1"/>
</dbReference>
<dbReference type="Pfam" id="PF04932">
    <property type="entry name" value="Wzy_C"/>
    <property type="match status" value="1"/>
</dbReference>
<keyword evidence="4 5" id="KW-0472">Membrane</keyword>
<evidence type="ECO:0000313" key="8">
    <source>
        <dbReference type="Proteomes" id="UP000177801"/>
    </source>
</evidence>
<proteinExistence type="predicted"/>
<dbReference type="SUPFAM" id="SSF48452">
    <property type="entry name" value="TPR-like"/>
    <property type="match status" value="1"/>
</dbReference>